<proteinExistence type="predicted"/>
<gene>
    <name evidence="1" type="ORF">RchiOBHm_Chr6g0278371</name>
</gene>
<evidence type="ECO:0000313" key="2">
    <source>
        <dbReference type="Proteomes" id="UP000238479"/>
    </source>
</evidence>
<accession>A0A2P6PSR8</accession>
<protein>
    <submittedName>
        <fullName evidence="1">Uncharacterized protein</fullName>
    </submittedName>
</protein>
<dbReference type="Gramene" id="PRQ24970">
    <property type="protein sequence ID" value="PRQ24970"/>
    <property type="gene ID" value="RchiOBHm_Chr6g0278371"/>
</dbReference>
<keyword evidence="2" id="KW-1185">Reference proteome</keyword>
<name>A0A2P6PSR8_ROSCH</name>
<dbReference type="AlphaFoldDB" id="A0A2P6PSR8"/>
<dbReference type="Proteomes" id="UP000238479">
    <property type="component" value="Chromosome 6"/>
</dbReference>
<reference evidence="1 2" key="1">
    <citation type="journal article" date="2018" name="Nat. Genet.">
        <title>The Rosa genome provides new insights in the design of modern roses.</title>
        <authorList>
            <person name="Bendahmane M."/>
        </authorList>
    </citation>
    <scope>NUCLEOTIDE SEQUENCE [LARGE SCALE GENOMIC DNA]</scope>
    <source>
        <strain evidence="2">cv. Old Blush</strain>
    </source>
</reference>
<comment type="caution">
    <text evidence="1">The sequence shown here is derived from an EMBL/GenBank/DDBJ whole genome shotgun (WGS) entry which is preliminary data.</text>
</comment>
<evidence type="ECO:0000313" key="1">
    <source>
        <dbReference type="EMBL" id="PRQ24970.1"/>
    </source>
</evidence>
<sequence>MWCAMERNIRSQSQFRYCANSIMVDHEGLAEYKKKKKENDIPRIANAKARDIYNGIKLIAEHRALEDPSEHSEKWKRISKNMSDGALTKKSLRAALIKEYQAQEQPSTEVHSTKGDGGYSLDFLLGSVSHNNYDANVGGRNE</sequence>
<dbReference type="EMBL" id="PDCK01000044">
    <property type="protein sequence ID" value="PRQ24970.1"/>
    <property type="molecule type" value="Genomic_DNA"/>
</dbReference>
<organism evidence="1 2">
    <name type="scientific">Rosa chinensis</name>
    <name type="common">China rose</name>
    <dbReference type="NCBI Taxonomy" id="74649"/>
    <lineage>
        <taxon>Eukaryota</taxon>
        <taxon>Viridiplantae</taxon>
        <taxon>Streptophyta</taxon>
        <taxon>Embryophyta</taxon>
        <taxon>Tracheophyta</taxon>
        <taxon>Spermatophyta</taxon>
        <taxon>Magnoliopsida</taxon>
        <taxon>eudicotyledons</taxon>
        <taxon>Gunneridae</taxon>
        <taxon>Pentapetalae</taxon>
        <taxon>rosids</taxon>
        <taxon>fabids</taxon>
        <taxon>Rosales</taxon>
        <taxon>Rosaceae</taxon>
        <taxon>Rosoideae</taxon>
        <taxon>Rosoideae incertae sedis</taxon>
        <taxon>Rosa</taxon>
    </lineage>
</organism>